<dbReference type="PANTHER" id="PTHR21403:SF8">
    <property type="entry name" value="ATP PHOSPHORIBOSYLTRANSFERASE"/>
    <property type="match status" value="1"/>
</dbReference>
<comment type="function">
    <text evidence="14 15">Catalyzes the condensation of ATP and 5-phosphoribose 1-diphosphate to form N'-(5'-phosphoribosyl)-ATP (PR-ATP). Has a crucial role in the pathway because the rate of histidine biosynthesis seems to be controlled primarily by regulation of HisG enzymatic activity.</text>
</comment>
<evidence type="ECO:0000256" key="3">
    <source>
        <dbReference type="ARBA" id="ARBA00004667"/>
    </source>
</evidence>
<evidence type="ECO:0000256" key="2">
    <source>
        <dbReference type="ARBA" id="ARBA00004496"/>
    </source>
</evidence>
<keyword evidence="12 15" id="KW-0067">ATP-binding</keyword>
<evidence type="ECO:0000256" key="11">
    <source>
        <dbReference type="ARBA" id="ARBA00022741"/>
    </source>
</evidence>
<evidence type="ECO:0000256" key="5">
    <source>
        <dbReference type="ARBA" id="ARBA00011946"/>
    </source>
</evidence>
<feature type="binding site" evidence="16">
    <location>
        <position position="107"/>
    </location>
    <ligand>
        <name>L-histidine</name>
        <dbReference type="ChEBI" id="CHEBI:57595"/>
    </ligand>
</feature>
<proteinExistence type="inferred from homology"/>
<dbReference type="EC" id="2.4.2.17" evidence="5 15"/>
<keyword evidence="10 15" id="KW-0808">Transferase</keyword>
<dbReference type="PANTHER" id="PTHR21403">
    <property type="entry name" value="ATP PHOSPHORIBOSYLTRANSFERASE ATP-PRTASE"/>
    <property type="match status" value="1"/>
</dbReference>
<dbReference type="FunFam" id="3.40.190.10:FF:000008">
    <property type="entry name" value="ATP phosphoribosyltransferase"/>
    <property type="match status" value="1"/>
</dbReference>
<dbReference type="eggNOG" id="COG0040">
    <property type="taxonomic scope" value="Bacteria"/>
</dbReference>
<accession>S0KH59</accession>
<dbReference type="GO" id="GO:0000105">
    <property type="term" value="P:L-histidine biosynthetic process"/>
    <property type="evidence" value="ECO:0007669"/>
    <property type="project" value="UniProtKB-UniRule"/>
</dbReference>
<feature type="domain" description="Class II Histidinyl-tRNA synthetase (HisRS)-like catalytic core" evidence="18">
    <location>
        <begin position="14"/>
        <end position="293"/>
    </location>
</feature>
<protein>
    <recommendedName>
        <fullName evidence="6 15">ATP phosphoribosyltransferase</fullName>
        <shortName evidence="15">ATP-PRT</shortName>
        <shortName evidence="15">ATP-PRTase</shortName>
        <ecNumber evidence="5 15">2.4.2.17</ecNumber>
    </recommendedName>
</protein>
<dbReference type="PATRIC" id="fig|1121865.3.peg.220"/>
<evidence type="ECO:0000256" key="4">
    <source>
        <dbReference type="ARBA" id="ARBA00009489"/>
    </source>
</evidence>
<dbReference type="Pfam" id="PF01634">
    <property type="entry name" value="HisG"/>
    <property type="match status" value="1"/>
</dbReference>
<dbReference type="SUPFAM" id="SSF53850">
    <property type="entry name" value="Periplasmic binding protein-like II"/>
    <property type="match status" value="1"/>
</dbReference>
<dbReference type="GO" id="GO:0140096">
    <property type="term" value="F:catalytic activity, acting on a protein"/>
    <property type="evidence" value="ECO:0007669"/>
    <property type="project" value="UniProtKB-ARBA"/>
</dbReference>
<feature type="binding site" evidence="16">
    <location>
        <position position="94"/>
    </location>
    <ligand>
        <name>L-histidine</name>
        <dbReference type="ChEBI" id="CHEBI:57595"/>
    </ligand>
</feature>
<evidence type="ECO:0000259" key="18">
    <source>
        <dbReference type="Pfam" id="PF13393"/>
    </source>
</evidence>
<keyword evidence="20" id="KW-1185">Reference proteome</keyword>
<evidence type="ECO:0000256" key="15">
    <source>
        <dbReference type="HAMAP-Rule" id="MF_01018"/>
    </source>
</evidence>
<reference evidence="19 20" key="1">
    <citation type="submission" date="2013-03" db="EMBL/GenBank/DDBJ databases">
        <title>The Genome Sequence of Enterococcus columbae ATCC_51263 (PacBio/Illumina hybrid assembly).</title>
        <authorList>
            <consortium name="The Broad Institute Genomics Platform"/>
            <consortium name="The Broad Institute Genome Sequencing Center for Infectious Disease"/>
            <person name="Earl A."/>
            <person name="Russ C."/>
            <person name="Gilmore M."/>
            <person name="Surin D."/>
            <person name="Walker B."/>
            <person name="Young S."/>
            <person name="Zeng Q."/>
            <person name="Gargeya S."/>
            <person name="Fitzgerald M."/>
            <person name="Haas B."/>
            <person name="Abouelleil A."/>
            <person name="Allen A.W."/>
            <person name="Alvarado L."/>
            <person name="Arachchi H.M."/>
            <person name="Berlin A.M."/>
            <person name="Chapman S.B."/>
            <person name="Gainer-Dewar J."/>
            <person name="Goldberg J."/>
            <person name="Griggs A."/>
            <person name="Gujja S."/>
            <person name="Hansen M."/>
            <person name="Howarth C."/>
            <person name="Imamovic A."/>
            <person name="Ireland A."/>
            <person name="Larimer J."/>
            <person name="McCowan C."/>
            <person name="Murphy C."/>
            <person name="Pearson M."/>
            <person name="Poon T.W."/>
            <person name="Priest M."/>
            <person name="Roberts A."/>
            <person name="Saif S."/>
            <person name="Shea T."/>
            <person name="Sisk P."/>
            <person name="Sykes S."/>
            <person name="Wortman J."/>
            <person name="Nusbaum C."/>
            <person name="Birren B."/>
        </authorList>
    </citation>
    <scope>NUCLEOTIDE SEQUENCE [LARGE SCALE GENOMIC DNA]</scope>
    <source>
        <strain evidence="19 20">ATCC 51263</strain>
    </source>
</reference>
<dbReference type="InterPro" id="IPR001348">
    <property type="entry name" value="ATP_PRibTrfase_HisG"/>
</dbReference>
<dbReference type="PROSITE" id="PS01316">
    <property type="entry name" value="ATP_P_PHORIBOSYLTR"/>
    <property type="match status" value="1"/>
</dbReference>
<evidence type="ECO:0000256" key="7">
    <source>
        <dbReference type="ARBA" id="ARBA00022490"/>
    </source>
</evidence>
<dbReference type="GO" id="GO:0005524">
    <property type="term" value="F:ATP binding"/>
    <property type="evidence" value="ECO:0007669"/>
    <property type="project" value="UniProtKB-KW"/>
</dbReference>
<comment type="subunit">
    <text evidence="15">Heteromultimer composed of HisG and HisZ subunits.</text>
</comment>
<comment type="domain">
    <text evidence="15">Lacks the C-terminal regulatory region which is replaced by HisZ.</text>
</comment>
<evidence type="ECO:0000313" key="19">
    <source>
        <dbReference type="EMBL" id="EOW84332.1"/>
    </source>
</evidence>
<keyword evidence="13 15" id="KW-0368">Histidine biosynthesis</keyword>
<dbReference type="Gene3D" id="3.30.930.10">
    <property type="entry name" value="Bira Bifunctional Protein, Domain 2"/>
    <property type="match status" value="1"/>
</dbReference>
<dbReference type="Gene3D" id="3.40.190.10">
    <property type="entry name" value="Periplasmic binding protein-like II"/>
    <property type="match status" value="2"/>
</dbReference>
<dbReference type="EMBL" id="ASWJ01000004">
    <property type="protein sequence ID" value="EOW84332.1"/>
    <property type="molecule type" value="Genomic_DNA"/>
</dbReference>
<feature type="domain" description="ATP phosphoribosyltransferase catalytic" evidence="17">
    <location>
        <begin position="361"/>
        <end position="511"/>
    </location>
</feature>
<dbReference type="STRING" id="1121865.OMW_00228"/>
<comment type="pathway">
    <text evidence="3 15">Amino-acid biosynthesis; L-histidine biosynthesis; L-histidine from 5-phospho-alpha-D-ribose 1-diphosphate: step 1/9.</text>
</comment>
<comment type="caution">
    <text evidence="19">The sequence shown here is derived from an EMBL/GenBank/DDBJ whole genome shotgun (WGS) entry which is preliminary data.</text>
</comment>
<organism evidence="19 20">
    <name type="scientific">Enterococcus columbae DSM 7374 = ATCC 51263</name>
    <dbReference type="NCBI Taxonomy" id="1121865"/>
    <lineage>
        <taxon>Bacteria</taxon>
        <taxon>Bacillati</taxon>
        <taxon>Bacillota</taxon>
        <taxon>Bacilli</taxon>
        <taxon>Lactobacillales</taxon>
        <taxon>Enterococcaceae</taxon>
        <taxon>Enterococcus</taxon>
    </lineage>
</organism>
<dbReference type="InterPro" id="IPR018198">
    <property type="entry name" value="ATP_PRibTrfase_CS"/>
</dbReference>
<dbReference type="AlphaFoldDB" id="S0KH59"/>
<evidence type="ECO:0000256" key="10">
    <source>
        <dbReference type="ARBA" id="ARBA00022679"/>
    </source>
</evidence>
<feature type="binding site" evidence="16">
    <location>
        <begin position="69"/>
        <end position="71"/>
    </location>
    <ligand>
        <name>L-histidine</name>
        <dbReference type="ChEBI" id="CHEBI:57595"/>
    </ligand>
</feature>
<comment type="similarity">
    <text evidence="4 15">Belongs to the ATP phosphoribosyltransferase family. Short subfamily.</text>
</comment>
<dbReference type="NCBIfam" id="TIGR00070">
    <property type="entry name" value="hisG"/>
    <property type="match status" value="1"/>
</dbReference>
<keyword evidence="8 15" id="KW-0028">Amino-acid biosynthesis</keyword>
<dbReference type="OrthoDB" id="9801867at2"/>
<dbReference type="InterPro" id="IPR041715">
    <property type="entry name" value="HisRS-like_core"/>
</dbReference>
<name>S0KH59_9ENTE</name>
<dbReference type="UniPathway" id="UPA00031">
    <property type="reaction ID" value="UER00006"/>
</dbReference>
<dbReference type="Proteomes" id="UP000014113">
    <property type="component" value="Unassembled WGS sequence"/>
</dbReference>
<dbReference type="InterPro" id="IPR024893">
    <property type="entry name" value="ATP_PRibTrfase_HisG_short"/>
</dbReference>
<evidence type="ECO:0000256" key="13">
    <source>
        <dbReference type="ARBA" id="ARBA00023102"/>
    </source>
</evidence>
<dbReference type="HAMAP" id="MF_01018">
    <property type="entry name" value="HisG_Short"/>
    <property type="match status" value="1"/>
</dbReference>
<dbReference type="Pfam" id="PF13393">
    <property type="entry name" value="tRNA-synt_His"/>
    <property type="match status" value="1"/>
</dbReference>
<dbReference type="eggNOG" id="COG3705">
    <property type="taxonomic scope" value="Bacteria"/>
</dbReference>
<keyword evidence="7 15" id="KW-0963">Cytoplasm</keyword>
<dbReference type="GO" id="GO:0003879">
    <property type="term" value="F:ATP phosphoribosyltransferase activity"/>
    <property type="evidence" value="ECO:0007669"/>
    <property type="project" value="UniProtKB-UniRule"/>
</dbReference>
<comment type="subcellular location">
    <subcellularLocation>
        <location evidence="2 15">Cytoplasm</location>
    </subcellularLocation>
</comment>
<evidence type="ECO:0000256" key="6">
    <source>
        <dbReference type="ARBA" id="ARBA00020998"/>
    </source>
</evidence>
<evidence type="ECO:0000256" key="16">
    <source>
        <dbReference type="PIRSR" id="PIRSR001549-1"/>
    </source>
</evidence>
<dbReference type="SUPFAM" id="SSF55681">
    <property type="entry name" value="Class II aaRS and biotin synthetases"/>
    <property type="match status" value="1"/>
</dbReference>
<evidence type="ECO:0000256" key="8">
    <source>
        <dbReference type="ARBA" id="ARBA00022605"/>
    </source>
</evidence>
<keyword evidence="11 15" id="KW-0547">Nucleotide-binding</keyword>
<sequence length="515" mass="58690">MEEYLKYLSTEEQKTIQLKALFQHHHFQRYYLSAFESYDVYVQSRNYQAEQEVITFIGSNGQVMALKPDITLSIIQNTGANEAKRCFYDEDVYRHDYKNQEYRRIHQLGVEQIGQLSLTDEQEILQLAIDSLQLFGQGQIAFSHRILLDEVLTWFDDKQKGAVSQALKQKAVHELKKLTLLIPFADEKWQLLQKLLFTEETVLRQIEDALMLFNDSASQQVLNNLKQLMRTLPKQVFRLDLSIIDDKEYYSGLIFHGFLPDVATPVLIGGRYDQLLLRQGKKQQGIGFAVYLDEQLFHPASLSLTAVKDDYVKVALPKGRMAEKVYQCFVEANLCAENILQANRQLIFTDEMNKLQFFLVKPSDVAIYVEHGVADIGVVGKDVLLESTPDVLELLDLKMGRCFLAIAGPKNQQVDQTRALKVATKYPQITRNHFSAHGQAVELIQLHGSIEVAPLLGLADVIVDIVETGQTLKENHLSVLQKIADSSARLVANQTAYRFKGKKINEIVQKVAKQL</sequence>
<dbReference type="CDD" id="cd13595">
    <property type="entry name" value="PBP2_HisGs"/>
    <property type="match status" value="1"/>
</dbReference>
<evidence type="ECO:0000256" key="12">
    <source>
        <dbReference type="ARBA" id="ARBA00022840"/>
    </source>
</evidence>
<keyword evidence="9 15" id="KW-0328">Glycosyltransferase</keyword>
<dbReference type="RefSeq" id="WP_016182394.1">
    <property type="nucleotide sequence ID" value="NZ_JXKI01000002.1"/>
</dbReference>
<feature type="binding site" evidence="16">
    <location>
        <position position="111"/>
    </location>
    <ligand>
        <name>L-histidine</name>
        <dbReference type="ChEBI" id="CHEBI:57595"/>
    </ligand>
</feature>
<evidence type="ECO:0000256" key="9">
    <source>
        <dbReference type="ARBA" id="ARBA00022676"/>
    </source>
</evidence>
<evidence type="ECO:0000313" key="20">
    <source>
        <dbReference type="Proteomes" id="UP000014113"/>
    </source>
</evidence>
<evidence type="ECO:0000259" key="17">
    <source>
        <dbReference type="Pfam" id="PF01634"/>
    </source>
</evidence>
<feature type="binding site" evidence="16">
    <location>
        <begin position="249"/>
        <end position="250"/>
    </location>
    <ligand>
        <name>L-histidine</name>
        <dbReference type="ChEBI" id="CHEBI:57595"/>
    </ligand>
</feature>
<evidence type="ECO:0000256" key="1">
    <source>
        <dbReference type="ARBA" id="ARBA00000915"/>
    </source>
</evidence>
<dbReference type="InterPro" id="IPR013820">
    <property type="entry name" value="ATP_PRibTrfase_cat"/>
</dbReference>
<dbReference type="InterPro" id="IPR045864">
    <property type="entry name" value="aa-tRNA-synth_II/BPL/LPL"/>
</dbReference>
<gene>
    <name evidence="15" type="primary">hisG</name>
    <name evidence="19" type="ORF">I568_00826</name>
</gene>
<comment type="catalytic activity">
    <reaction evidence="1 15">
        <text>1-(5-phospho-beta-D-ribosyl)-ATP + diphosphate = 5-phospho-alpha-D-ribose 1-diphosphate + ATP</text>
        <dbReference type="Rhea" id="RHEA:18473"/>
        <dbReference type="ChEBI" id="CHEBI:30616"/>
        <dbReference type="ChEBI" id="CHEBI:33019"/>
        <dbReference type="ChEBI" id="CHEBI:58017"/>
        <dbReference type="ChEBI" id="CHEBI:73183"/>
        <dbReference type="EC" id="2.4.2.17"/>
    </reaction>
</comment>
<dbReference type="GO" id="GO:0005737">
    <property type="term" value="C:cytoplasm"/>
    <property type="evidence" value="ECO:0007669"/>
    <property type="project" value="UniProtKB-SubCell"/>
</dbReference>
<evidence type="ECO:0000256" key="14">
    <source>
        <dbReference type="ARBA" id="ARBA00024861"/>
    </source>
</evidence>